<evidence type="ECO:0000256" key="1">
    <source>
        <dbReference type="ARBA" id="ARBA00004651"/>
    </source>
</evidence>
<protein>
    <recommendedName>
        <fullName evidence="8">CASP-like protein</fullName>
    </recommendedName>
</protein>
<comment type="subunit">
    <text evidence="3 8">Homodimer and heterodimers.</text>
</comment>
<dbReference type="AlphaFoldDB" id="A0AAV3RB11"/>
<keyword evidence="11" id="KW-1185">Reference proteome</keyword>
<organism evidence="10 11">
    <name type="scientific">Lithospermum erythrorhizon</name>
    <name type="common">Purple gromwell</name>
    <name type="synonym">Lithospermum officinale var. erythrorhizon</name>
    <dbReference type="NCBI Taxonomy" id="34254"/>
    <lineage>
        <taxon>Eukaryota</taxon>
        <taxon>Viridiplantae</taxon>
        <taxon>Streptophyta</taxon>
        <taxon>Embryophyta</taxon>
        <taxon>Tracheophyta</taxon>
        <taxon>Spermatophyta</taxon>
        <taxon>Magnoliopsida</taxon>
        <taxon>eudicotyledons</taxon>
        <taxon>Gunneridae</taxon>
        <taxon>Pentapetalae</taxon>
        <taxon>asterids</taxon>
        <taxon>lamiids</taxon>
        <taxon>Boraginales</taxon>
        <taxon>Boraginaceae</taxon>
        <taxon>Boraginoideae</taxon>
        <taxon>Lithospermeae</taxon>
        <taxon>Lithospermum</taxon>
    </lineage>
</organism>
<dbReference type="GO" id="GO:0005886">
    <property type="term" value="C:plasma membrane"/>
    <property type="evidence" value="ECO:0007669"/>
    <property type="project" value="UniProtKB-SubCell"/>
</dbReference>
<evidence type="ECO:0000256" key="3">
    <source>
        <dbReference type="ARBA" id="ARBA00011489"/>
    </source>
</evidence>
<keyword evidence="6 8" id="KW-1133">Transmembrane helix</keyword>
<feature type="domain" description="Casparian strip membrane protein" evidence="9">
    <location>
        <begin position="20"/>
        <end position="167"/>
    </location>
</feature>
<dbReference type="PANTHER" id="PTHR33573:SF64">
    <property type="entry name" value="CASP-LIKE PROTEIN 2B1"/>
    <property type="match status" value="1"/>
</dbReference>
<comment type="similarity">
    <text evidence="2 8">Belongs to the Casparian strip membrane proteins (CASP) family.</text>
</comment>
<dbReference type="InterPro" id="IPR006702">
    <property type="entry name" value="CASP_dom"/>
</dbReference>
<sequence>MSYLGVPVSHVNNMNIIDGRVKLVELGLRVVIFGLSLLAALLIATDSQVKEIFSIRKKATFKDMKSMVFLVIANGIAAGYSLVQVCRCIVSIVRGSVLFNKPLAWVIFSGDQLMTYVSLAAVAAAAQSSVFAKLGQSELQWMKVCDLYNKYCNKAGEGFASALIASLSMVVLSGISGFSLFRLYGDNKSKSSARDGKVGH</sequence>
<dbReference type="Proteomes" id="UP001454036">
    <property type="component" value="Unassembled WGS sequence"/>
</dbReference>
<evidence type="ECO:0000256" key="5">
    <source>
        <dbReference type="ARBA" id="ARBA00022692"/>
    </source>
</evidence>
<evidence type="ECO:0000256" key="6">
    <source>
        <dbReference type="ARBA" id="ARBA00022989"/>
    </source>
</evidence>
<proteinExistence type="inferred from homology"/>
<evidence type="ECO:0000313" key="11">
    <source>
        <dbReference type="Proteomes" id="UP001454036"/>
    </source>
</evidence>
<keyword evidence="5 8" id="KW-0812">Transmembrane</keyword>
<dbReference type="Pfam" id="PF04535">
    <property type="entry name" value="CASP_dom"/>
    <property type="match status" value="1"/>
</dbReference>
<evidence type="ECO:0000256" key="4">
    <source>
        <dbReference type="ARBA" id="ARBA00022475"/>
    </source>
</evidence>
<comment type="caution">
    <text evidence="10">The sequence shown here is derived from an EMBL/GenBank/DDBJ whole genome shotgun (WGS) entry which is preliminary data.</text>
</comment>
<keyword evidence="4 8" id="KW-1003">Cell membrane</keyword>
<dbReference type="PANTHER" id="PTHR33573">
    <property type="entry name" value="CASP-LIKE PROTEIN 4A4"/>
    <property type="match status" value="1"/>
</dbReference>
<evidence type="ECO:0000313" key="10">
    <source>
        <dbReference type="EMBL" id="GAA0172295.1"/>
    </source>
</evidence>
<comment type="subcellular location">
    <subcellularLocation>
        <location evidence="1 8">Cell membrane</location>
        <topology evidence="1 8">Multi-pass membrane protein</topology>
    </subcellularLocation>
</comment>
<evidence type="ECO:0000259" key="9">
    <source>
        <dbReference type="Pfam" id="PF04535"/>
    </source>
</evidence>
<feature type="transmembrane region" description="Helical" evidence="8">
    <location>
        <begin position="66"/>
        <end position="93"/>
    </location>
</feature>
<dbReference type="InterPro" id="IPR006459">
    <property type="entry name" value="CASP/CASPL"/>
</dbReference>
<keyword evidence="7 8" id="KW-0472">Membrane</keyword>
<gene>
    <name evidence="10" type="ORF">LIER_26147</name>
</gene>
<dbReference type="EMBL" id="BAABME010008053">
    <property type="protein sequence ID" value="GAA0172295.1"/>
    <property type="molecule type" value="Genomic_DNA"/>
</dbReference>
<feature type="transmembrane region" description="Helical" evidence="8">
    <location>
        <begin position="159"/>
        <end position="181"/>
    </location>
</feature>
<name>A0AAV3RB11_LITER</name>
<evidence type="ECO:0000256" key="8">
    <source>
        <dbReference type="RuleBase" id="RU361233"/>
    </source>
</evidence>
<accession>A0AAV3RB11</accession>
<dbReference type="NCBIfam" id="TIGR01569">
    <property type="entry name" value="A_tha_TIGR01569"/>
    <property type="match status" value="1"/>
</dbReference>
<evidence type="ECO:0000256" key="7">
    <source>
        <dbReference type="ARBA" id="ARBA00023136"/>
    </source>
</evidence>
<reference evidence="10 11" key="1">
    <citation type="submission" date="2024-01" db="EMBL/GenBank/DDBJ databases">
        <title>The complete chloroplast genome sequence of Lithospermum erythrorhizon: insights into the phylogenetic relationship among Boraginaceae species and the maternal lineages of purple gromwells.</title>
        <authorList>
            <person name="Okada T."/>
            <person name="Watanabe K."/>
        </authorList>
    </citation>
    <scope>NUCLEOTIDE SEQUENCE [LARGE SCALE GENOMIC DNA]</scope>
</reference>
<feature type="transmembrane region" description="Helical" evidence="8">
    <location>
        <begin position="26"/>
        <end position="45"/>
    </location>
</feature>
<feature type="transmembrane region" description="Helical" evidence="8">
    <location>
        <begin position="113"/>
        <end position="132"/>
    </location>
</feature>
<evidence type="ECO:0000256" key="2">
    <source>
        <dbReference type="ARBA" id="ARBA00007651"/>
    </source>
</evidence>